<dbReference type="RefSeq" id="WP_184619675.1">
    <property type="nucleotide sequence ID" value="NZ_JACHEX010000004.1"/>
</dbReference>
<dbReference type="EMBL" id="JACHEX010000004">
    <property type="protein sequence ID" value="MBB6063075.1"/>
    <property type="molecule type" value="Genomic_DNA"/>
</dbReference>
<name>A0A841GM38_9BACT</name>
<reference evidence="1 2" key="1">
    <citation type="submission" date="2020-08" db="EMBL/GenBank/DDBJ databases">
        <title>Genomic Encyclopedia of Type Strains, Phase IV (KMG-IV): sequencing the most valuable type-strain genomes for metagenomic binning, comparative biology and taxonomic classification.</title>
        <authorList>
            <person name="Goeker M."/>
        </authorList>
    </citation>
    <scope>NUCLEOTIDE SEQUENCE [LARGE SCALE GENOMIC DNA]</scope>
    <source>
        <strain evidence="1 2">DSM 13481</strain>
    </source>
</reference>
<accession>A0A841GM38</accession>
<dbReference type="AlphaFoldDB" id="A0A841GM38"/>
<dbReference type="Proteomes" id="UP000555828">
    <property type="component" value="Unassembled WGS sequence"/>
</dbReference>
<sequence>MVVKSRFVIVPMPVMQFVMKARPANAGRAYLYLYSMSIAVGKKVTPWISYRDLADYFGVKYGTIELSMRLLQRLNAIVPIARKNKRGYGQKYIVNVPEYVNGEFIFVDLEESSIFDDLVLDENSKTFVSVIKRFKSRKEKAMKDQLKLFDD</sequence>
<protein>
    <recommendedName>
        <fullName evidence="3">Helix-turn-helix domain-containing protein</fullName>
    </recommendedName>
</protein>
<evidence type="ECO:0000313" key="2">
    <source>
        <dbReference type="Proteomes" id="UP000555828"/>
    </source>
</evidence>
<proteinExistence type="predicted"/>
<evidence type="ECO:0008006" key="3">
    <source>
        <dbReference type="Google" id="ProtNLM"/>
    </source>
</evidence>
<gene>
    <name evidence="1" type="ORF">HNP65_001538</name>
</gene>
<keyword evidence="2" id="KW-1185">Reference proteome</keyword>
<evidence type="ECO:0000313" key="1">
    <source>
        <dbReference type="EMBL" id="MBB6063075.1"/>
    </source>
</evidence>
<comment type="caution">
    <text evidence="1">The sequence shown here is derived from an EMBL/GenBank/DDBJ whole genome shotgun (WGS) entry which is preliminary data.</text>
</comment>
<organism evidence="1 2">
    <name type="scientific">Thermosipho japonicus</name>
    <dbReference type="NCBI Taxonomy" id="90323"/>
    <lineage>
        <taxon>Bacteria</taxon>
        <taxon>Thermotogati</taxon>
        <taxon>Thermotogota</taxon>
        <taxon>Thermotogae</taxon>
        <taxon>Thermotogales</taxon>
        <taxon>Fervidobacteriaceae</taxon>
        <taxon>Thermosipho</taxon>
    </lineage>
</organism>